<sequence>MVDGEPQSDPMARNANRPIAGEDDSLPVDEVLGEEPEDVLERGSAVGEARLARSTADILITAIIGGPGHRKLECGGFYQRMGFVEIGEVVATRFRPATRMERNV</sequence>
<dbReference type="EMBL" id="JAEKNN010000064">
    <property type="protein sequence ID" value="MBJ7610543.1"/>
    <property type="molecule type" value="Genomic_DNA"/>
</dbReference>
<accession>A0A934KFZ7</accession>
<evidence type="ECO:0000256" key="1">
    <source>
        <dbReference type="SAM" id="MobiDB-lite"/>
    </source>
</evidence>
<proteinExistence type="predicted"/>
<reference evidence="2 3" key="1">
    <citation type="submission" date="2020-10" db="EMBL/GenBank/DDBJ databases">
        <title>Ca. Dormibacterota MAGs.</title>
        <authorList>
            <person name="Montgomery K."/>
        </authorList>
    </citation>
    <scope>NUCLEOTIDE SEQUENCE [LARGE SCALE GENOMIC DNA]</scope>
    <source>
        <strain evidence="2">Mitchell_Peninsula_5</strain>
    </source>
</reference>
<organism evidence="2 3">
    <name type="scientific">Candidatus Amunia macphersoniae</name>
    <dbReference type="NCBI Taxonomy" id="3127014"/>
    <lineage>
        <taxon>Bacteria</taxon>
        <taxon>Bacillati</taxon>
        <taxon>Candidatus Dormiibacterota</taxon>
        <taxon>Candidatus Dormibacteria</taxon>
        <taxon>Candidatus Aeolococcales</taxon>
        <taxon>Candidatus Aeolococcaceae</taxon>
        <taxon>Candidatus Amunia</taxon>
    </lineage>
</organism>
<protein>
    <submittedName>
        <fullName evidence="2">Uncharacterized protein</fullName>
    </submittedName>
</protein>
<feature type="region of interest" description="Disordered" evidence="1">
    <location>
        <begin position="1"/>
        <end position="27"/>
    </location>
</feature>
<gene>
    <name evidence="2" type="ORF">JF887_14115</name>
</gene>
<evidence type="ECO:0000313" key="3">
    <source>
        <dbReference type="Proteomes" id="UP000614410"/>
    </source>
</evidence>
<dbReference type="AlphaFoldDB" id="A0A934KFZ7"/>
<comment type="caution">
    <text evidence="2">The sequence shown here is derived from an EMBL/GenBank/DDBJ whole genome shotgun (WGS) entry which is preliminary data.</text>
</comment>
<dbReference type="Proteomes" id="UP000614410">
    <property type="component" value="Unassembled WGS sequence"/>
</dbReference>
<name>A0A934KFZ7_9BACT</name>
<evidence type="ECO:0000313" key="2">
    <source>
        <dbReference type="EMBL" id="MBJ7610543.1"/>
    </source>
</evidence>